<feature type="disulfide bond" evidence="7">
    <location>
        <begin position="39"/>
        <end position="66"/>
    </location>
</feature>
<dbReference type="InterPro" id="IPR050633">
    <property type="entry name" value="Neuropilin_MCO_CoagFactor"/>
</dbReference>
<dbReference type="CDD" id="cd00041">
    <property type="entry name" value="CUB"/>
    <property type="match status" value="1"/>
</dbReference>
<evidence type="ECO:0008006" key="16">
    <source>
        <dbReference type="Google" id="ProtNLM"/>
    </source>
</evidence>
<evidence type="ECO:0000256" key="2">
    <source>
        <dbReference type="ARBA" id="ARBA00022553"/>
    </source>
</evidence>
<feature type="domain" description="LCCL" evidence="13">
    <location>
        <begin position="155"/>
        <end position="251"/>
    </location>
</feature>
<dbReference type="GO" id="GO:0005886">
    <property type="term" value="C:plasma membrane"/>
    <property type="evidence" value="ECO:0007669"/>
    <property type="project" value="TreeGrafter"/>
</dbReference>
<keyword evidence="5 9" id="KW-0472">Membrane</keyword>
<evidence type="ECO:0000256" key="6">
    <source>
        <dbReference type="ARBA" id="ARBA00023157"/>
    </source>
</evidence>
<feature type="domain" description="CUB" evidence="11">
    <location>
        <begin position="39"/>
        <end position="153"/>
    </location>
</feature>
<dbReference type="PROSITE" id="PS50820">
    <property type="entry name" value="LCCL"/>
    <property type="match status" value="1"/>
</dbReference>
<gene>
    <name evidence="14" type="ORF">chiPu_0006796</name>
</gene>
<keyword evidence="2" id="KW-0597">Phosphoprotein</keyword>
<dbReference type="FunFam" id="2.60.120.260:FF:000002">
    <property type="entry name" value="Coagulation factor VIII"/>
    <property type="match status" value="1"/>
</dbReference>
<dbReference type="Gene3D" id="2.170.130.20">
    <property type="entry name" value="LCCL-like domain"/>
    <property type="match status" value="1"/>
</dbReference>
<dbReference type="EMBL" id="BEZZ01000201">
    <property type="protein sequence ID" value="GCC28366.1"/>
    <property type="molecule type" value="Genomic_DNA"/>
</dbReference>
<dbReference type="Pfam" id="PF00754">
    <property type="entry name" value="F5_F8_type_C"/>
    <property type="match status" value="1"/>
</dbReference>
<feature type="domain" description="F5/8 type C" evidence="12">
    <location>
        <begin position="248"/>
        <end position="409"/>
    </location>
</feature>
<proteinExistence type="predicted"/>
<evidence type="ECO:0000256" key="3">
    <source>
        <dbReference type="ARBA" id="ARBA00022692"/>
    </source>
</evidence>
<dbReference type="CDD" id="cd00057">
    <property type="entry name" value="FA58C"/>
    <property type="match status" value="1"/>
</dbReference>
<dbReference type="InterPro" id="IPR000859">
    <property type="entry name" value="CUB_dom"/>
</dbReference>
<dbReference type="InterPro" id="IPR035914">
    <property type="entry name" value="Sperma_CUB_dom_sf"/>
</dbReference>
<evidence type="ECO:0000259" key="13">
    <source>
        <dbReference type="PROSITE" id="PS50820"/>
    </source>
</evidence>
<comment type="subcellular location">
    <subcellularLocation>
        <location evidence="1">Membrane</location>
        <topology evidence="1">Single-pass type I membrane protein</topology>
    </subcellularLocation>
</comment>
<evidence type="ECO:0000313" key="15">
    <source>
        <dbReference type="Proteomes" id="UP000287033"/>
    </source>
</evidence>
<keyword evidence="4 9" id="KW-1133">Transmembrane helix</keyword>
<feature type="signal peptide" evidence="10">
    <location>
        <begin position="1"/>
        <end position="33"/>
    </location>
</feature>
<dbReference type="AlphaFoldDB" id="A0A401SD82"/>
<dbReference type="InterPro" id="IPR036609">
    <property type="entry name" value="LCCL_sf"/>
</dbReference>
<dbReference type="OrthoDB" id="6369184at2759"/>
<evidence type="ECO:0000256" key="9">
    <source>
        <dbReference type="SAM" id="Phobius"/>
    </source>
</evidence>
<dbReference type="PROSITE" id="PS01285">
    <property type="entry name" value="FA58C_1"/>
    <property type="match status" value="1"/>
</dbReference>
<dbReference type="OMA" id="MHTRYGA"/>
<keyword evidence="15" id="KW-1185">Reference proteome</keyword>
<reference evidence="14 15" key="1">
    <citation type="journal article" date="2018" name="Nat. Ecol. Evol.">
        <title>Shark genomes provide insights into elasmobranch evolution and the origin of vertebrates.</title>
        <authorList>
            <person name="Hara Y"/>
            <person name="Yamaguchi K"/>
            <person name="Onimaru K"/>
            <person name="Kadota M"/>
            <person name="Koyanagi M"/>
            <person name="Keeley SD"/>
            <person name="Tatsumi K"/>
            <person name="Tanaka K"/>
            <person name="Motone F"/>
            <person name="Kageyama Y"/>
            <person name="Nozu R"/>
            <person name="Adachi N"/>
            <person name="Nishimura O"/>
            <person name="Nakagawa R"/>
            <person name="Tanegashima C"/>
            <person name="Kiyatake I"/>
            <person name="Matsumoto R"/>
            <person name="Murakumo K"/>
            <person name="Nishida K"/>
            <person name="Terakita A"/>
            <person name="Kuratani S"/>
            <person name="Sato K"/>
            <person name="Hyodo S Kuraku.S."/>
        </authorList>
    </citation>
    <scope>NUCLEOTIDE SEQUENCE [LARGE SCALE GENOMIC DNA]</scope>
</reference>
<dbReference type="Proteomes" id="UP000287033">
    <property type="component" value="Unassembled WGS sequence"/>
</dbReference>
<dbReference type="GO" id="GO:0038023">
    <property type="term" value="F:signaling receptor activity"/>
    <property type="evidence" value="ECO:0007669"/>
    <property type="project" value="TreeGrafter"/>
</dbReference>
<dbReference type="InterPro" id="IPR008979">
    <property type="entry name" value="Galactose-bd-like_sf"/>
</dbReference>
<dbReference type="PROSITE" id="PS50022">
    <property type="entry name" value="FA58C_3"/>
    <property type="match status" value="1"/>
</dbReference>
<dbReference type="InterPro" id="IPR000421">
    <property type="entry name" value="FA58C"/>
</dbReference>
<protein>
    <recommendedName>
        <fullName evidence="16">Discoidin, CUB and LCCL domain-containing protein 1</fullName>
    </recommendedName>
</protein>
<comment type="caution">
    <text evidence="14">The sequence shown here is derived from an EMBL/GenBank/DDBJ whole genome shotgun (WGS) entry which is preliminary data.</text>
</comment>
<evidence type="ECO:0000256" key="10">
    <source>
        <dbReference type="SAM" id="SignalP"/>
    </source>
</evidence>
<dbReference type="SMART" id="SM00603">
    <property type="entry name" value="LCCL"/>
    <property type="match status" value="1"/>
</dbReference>
<dbReference type="Gene3D" id="2.60.120.260">
    <property type="entry name" value="Galactose-binding domain-like"/>
    <property type="match status" value="1"/>
</dbReference>
<evidence type="ECO:0000256" key="4">
    <source>
        <dbReference type="ARBA" id="ARBA00022989"/>
    </source>
</evidence>
<dbReference type="InterPro" id="IPR004043">
    <property type="entry name" value="LCCL"/>
</dbReference>
<keyword evidence="6 7" id="KW-1015">Disulfide bond</keyword>
<dbReference type="PROSITE" id="PS01180">
    <property type="entry name" value="CUB"/>
    <property type="match status" value="1"/>
</dbReference>
<feature type="chain" id="PRO_5019428844" description="Discoidin, CUB and LCCL domain-containing protein 1" evidence="10">
    <location>
        <begin position="34"/>
        <end position="627"/>
    </location>
</feature>
<dbReference type="Gene3D" id="2.60.120.290">
    <property type="entry name" value="Spermadhesin, CUB domain"/>
    <property type="match status" value="1"/>
</dbReference>
<dbReference type="SUPFAM" id="SSF49854">
    <property type="entry name" value="Spermadhesin, CUB domain"/>
    <property type="match status" value="1"/>
</dbReference>
<dbReference type="PANTHER" id="PTHR46806">
    <property type="entry name" value="F5/8 TYPE C DOMAIN-CONTAINING PROTEIN"/>
    <property type="match status" value="1"/>
</dbReference>
<evidence type="ECO:0000259" key="12">
    <source>
        <dbReference type="PROSITE" id="PS50022"/>
    </source>
</evidence>
<evidence type="ECO:0000259" key="11">
    <source>
        <dbReference type="PROSITE" id="PS01180"/>
    </source>
</evidence>
<keyword evidence="3 9" id="KW-0812">Transmembrane</keyword>
<keyword evidence="10" id="KW-0732">Signal</keyword>
<feature type="region of interest" description="Disordered" evidence="8">
    <location>
        <begin position="591"/>
        <end position="612"/>
    </location>
</feature>
<dbReference type="PANTHER" id="PTHR46806:SF6">
    <property type="entry name" value="DISCOIDIN, CUB AND LCCL DOMAIN CONTAINING 1"/>
    <property type="match status" value="1"/>
</dbReference>
<name>A0A401SD82_CHIPU</name>
<comment type="caution">
    <text evidence="7">Lacks conserved residue(s) required for the propagation of feature annotation.</text>
</comment>
<organism evidence="14 15">
    <name type="scientific">Chiloscyllium punctatum</name>
    <name type="common">Brownbanded bambooshark</name>
    <name type="synonym">Hemiscyllium punctatum</name>
    <dbReference type="NCBI Taxonomy" id="137246"/>
    <lineage>
        <taxon>Eukaryota</taxon>
        <taxon>Metazoa</taxon>
        <taxon>Chordata</taxon>
        <taxon>Craniata</taxon>
        <taxon>Vertebrata</taxon>
        <taxon>Chondrichthyes</taxon>
        <taxon>Elasmobranchii</taxon>
        <taxon>Galeomorphii</taxon>
        <taxon>Galeoidea</taxon>
        <taxon>Orectolobiformes</taxon>
        <taxon>Hemiscylliidae</taxon>
        <taxon>Chiloscyllium</taxon>
    </lineage>
</organism>
<feature type="transmembrane region" description="Helical" evidence="9">
    <location>
        <begin position="454"/>
        <end position="477"/>
    </location>
</feature>
<dbReference type="SUPFAM" id="SSF69848">
    <property type="entry name" value="LCCL domain"/>
    <property type="match status" value="1"/>
</dbReference>
<dbReference type="SMART" id="SM00042">
    <property type="entry name" value="CUB"/>
    <property type="match status" value="1"/>
</dbReference>
<sequence length="627" mass="69705">MSVSLHLVSELHLQLTLLTTLSLLTVRRNLVQAQQGSGCGHSVFGPESGTLASKNYPGTYPNHTFCKWELRVASGKNIILRLSDLDIEYTEDCSSSSLKIYSSSSANISHGPYCGNMNGIPSQLQLASSVVSVEFRSITHISGRGFMLSYATTDHPDLISCLDKGIHYSQQHFSKYCPAGCKDVVGEVWGNLQQGYRDTSVLCKTALHAGAIADELGGQVSVVLNKGITLYEAASANGILTKTGSLSEKRIEIRKDCDTILKTRHFSASSSWTEKNNIGELHVWSPDKANISNNGYPWAWAADLPTERQWLQIDLGERKNITGIVTKGSMTNGYNFYVKTYKITYSRDGKTWRIYKTRNNKEGKIFQGNMNDRQSVRNNFIPTFVGRYIRIRPQTWYQRIALKVELIGCKVSQRIRFAIPRSSKPLPKPTEHLTQSSTPVNPVMVEKHSPGFNLMLILIVVGSVIIMSTAVLLLCLYCMKRKAGPRMDCSLLTVCDKSVKKQNCQRGLHQPTDSEVITYTSEDESGRYITGNNLSEYAEPDIIQVGITAQKASSTFKPPIDDGYTIPLVVSHYDVPFSGKSHEYAEPLSNQEPEYATPFVEQSSDSEPSTKKNVYIVKVIPPNQEAL</sequence>
<evidence type="ECO:0000256" key="8">
    <source>
        <dbReference type="SAM" id="MobiDB-lite"/>
    </source>
</evidence>
<dbReference type="SMART" id="SM00231">
    <property type="entry name" value="FA58C"/>
    <property type="match status" value="1"/>
</dbReference>
<evidence type="ECO:0000256" key="5">
    <source>
        <dbReference type="ARBA" id="ARBA00023136"/>
    </source>
</evidence>
<dbReference type="Pfam" id="PF03815">
    <property type="entry name" value="LCCL"/>
    <property type="match status" value="1"/>
</dbReference>
<dbReference type="Pfam" id="PF00431">
    <property type="entry name" value="CUB"/>
    <property type="match status" value="1"/>
</dbReference>
<evidence type="ECO:0000256" key="1">
    <source>
        <dbReference type="ARBA" id="ARBA00004479"/>
    </source>
</evidence>
<evidence type="ECO:0000256" key="7">
    <source>
        <dbReference type="PROSITE-ProRule" id="PRU00059"/>
    </source>
</evidence>
<accession>A0A401SD82</accession>
<dbReference type="SUPFAM" id="SSF49785">
    <property type="entry name" value="Galactose-binding domain-like"/>
    <property type="match status" value="1"/>
</dbReference>
<evidence type="ECO:0000313" key="14">
    <source>
        <dbReference type="EMBL" id="GCC28366.1"/>
    </source>
</evidence>